<dbReference type="Pfam" id="PF01037">
    <property type="entry name" value="AsnC_trans_reg"/>
    <property type="match status" value="1"/>
</dbReference>
<protein>
    <submittedName>
        <fullName evidence="6">DNA-binding Lrp family transcriptional regulator</fullName>
    </submittedName>
</protein>
<dbReference type="PROSITE" id="PS50943">
    <property type="entry name" value="HTH_CROC1"/>
    <property type="match status" value="1"/>
</dbReference>
<dbReference type="AlphaFoldDB" id="A0A839ZUH9"/>
<gene>
    <name evidence="6" type="ORF">GGQ61_000361</name>
</gene>
<evidence type="ECO:0000259" key="5">
    <source>
        <dbReference type="PROSITE" id="PS50956"/>
    </source>
</evidence>
<dbReference type="PROSITE" id="PS50956">
    <property type="entry name" value="HTH_ASNC_2"/>
    <property type="match status" value="1"/>
</dbReference>
<dbReference type="SUPFAM" id="SSF46785">
    <property type="entry name" value="Winged helix' DNA-binding domain"/>
    <property type="match status" value="1"/>
</dbReference>
<evidence type="ECO:0000313" key="6">
    <source>
        <dbReference type="EMBL" id="MBB3889664.1"/>
    </source>
</evidence>
<reference evidence="6 7" key="1">
    <citation type="submission" date="2020-08" db="EMBL/GenBank/DDBJ databases">
        <title>Genomic Encyclopedia of Type Strains, Phase IV (KMG-IV): sequencing the most valuable type-strain genomes for metagenomic binning, comparative biology and taxonomic classification.</title>
        <authorList>
            <person name="Goeker M."/>
        </authorList>
    </citation>
    <scope>NUCLEOTIDE SEQUENCE [LARGE SCALE GENOMIC DNA]</scope>
    <source>
        <strain evidence="6 7">DSM 21793</strain>
    </source>
</reference>
<accession>A0A839ZUH9</accession>
<dbReference type="GO" id="GO:0043565">
    <property type="term" value="F:sequence-specific DNA binding"/>
    <property type="evidence" value="ECO:0007669"/>
    <property type="project" value="InterPro"/>
</dbReference>
<organism evidence="6 7">
    <name type="scientific">Phenylobacterium haematophilum</name>
    <dbReference type="NCBI Taxonomy" id="98513"/>
    <lineage>
        <taxon>Bacteria</taxon>
        <taxon>Pseudomonadati</taxon>
        <taxon>Pseudomonadota</taxon>
        <taxon>Alphaproteobacteria</taxon>
        <taxon>Caulobacterales</taxon>
        <taxon>Caulobacteraceae</taxon>
        <taxon>Phenylobacterium</taxon>
    </lineage>
</organism>
<feature type="domain" description="HTH asnC-type" evidence="5">
    <location>
        <begin position="4"/>
        <end position="46"/>
    </location>
</feature>
<dbReference type="InterPro" id="IPR036388">
    <property type="entry name" value="WH-like_DNA-bd_sf"/>
</dbReference>
<sequence>MTTLSKREQELLQLLREDARKSVTDLAKELGVSRPTLQNMMKKLEEVAISRYTVELKPAFANAPIRAYVLLNREPRKSNEILDVIMKFPTVRYVCTITGEFDVIVELEAGQYEDLEAILHGIELIDGVVRTQTYMVLSENFSQKDLPFLPANLVEPAGR</sequence>
<keyword evidence="2 6" id="KW-0238">DNA-binding</keyword>
<keyword evidence="7" id="KW-1185">Reference proteome</keyword>
<dbReference type="GO" id="GO:0043200">
    <property type="term" value="P:response to amino acid"/>
    <property type="evidence" value="ECO:0007669"/>
    <property type="project" value="TreeGrafter"/>
</dbReference>
<dbReference type="Gene3D" id="1.10.10.10">
    <property type="entry name" value="Winged helix-like DNA-binding domain superfamily/Winged helix DNA-binding domain"/>
    <property type="match status" value="1"/>
</dbReference>
<dbReference type="InterPro" id="IPR001387">
    <property type="entry name" value="Cro/C1-type_HTH"/>
</dbReference>
<dbReference type="PANTHER" id="PTHR30154:SF53">
    <property type="entry name" value="HTH-TYPE TRANSCRIPTIONAL REGULATOR LRPC"/>
    <property type="match status" value="1"/>
</dbReference>
<dbReference type="SUPFAM" id="SSF54909">
    <property type="entry name" value="Dimeric alpha+beta barrel"/>
    <property type="match status" value="1"/>
</dbReference>
<dbReference type="Proteomes" id="UP000530564">
    <property type="component" value="Unassembled WGS sequence"/>
</dbReference>
<keyword evidence="3" id="KW-0804">Transcription</keyword>
<dbReference type="PRINTS" id="PR00033">
    <property type="entry name" value="HTHASNC"/>
</dbReference>
<name>A0A839ZUH9_9CAUL</name>
<feature type="domain" description="HTH cro/C1-type" evidence="4">
    <location>
        <begin position="12"/>
        <end position="40"/>
    </location>
</feature>
<dbReference type="SMART" id="SM00344">
    <property type="entry name" value="HTH_ASNC"/>
    <property type="match status" value="1"/>
</dbReference>
<keyword evidence="1" id="KW-0805">Transcription regulation</keyword>
<dbReference type="GO" id="GO:0005829">
    <property type="term" value="C:cytosol"/>
    <property type="evidence" value="ECO:0007669"/>
    <property type="project" value="TreeGrafter"/>
</dbReference>
<dbReference type="EMBL" id="JACIDK010000001">
    <property type="protein sequence ID" value="MBB3889664.1"/>
    <property type="molecule type" value="Genomic_DNA"/>
</dbReference>
<dbReference type="InterPro" id="IPR011008">
    <property type="entry name" value="Dimeric_a/b-barrel"/>
</dbReference>
<evidence type="ECO:0000256" key="1">
    <source>
        <dbReference type="ARBA" id="ARBA00023015"/>
    </source>
</evidence>
<dbReference type="PANTHER" id="PTHR30154">
    <property type="entry name" value="LEUCINE-RESPONSIVE REGULATORY PROTEIN"/>
    <property type="match status" value="1"/>
</dbReference>
<dbReference type="InterPro" id="IPR000485">
    <property type="entry name" value="AsnC-type_HTH_dom"/>
</dbReference>
<evidence type="ECO:0000256" key="2">
    <source>
        <dbReference type="ARBA" id="ARBA00023125"/>
    </source>
</evidence>
<evidence type="ECO:0000256" key="3">
    <source>
        <dbReference type="ARBA" id="ARBA00023163"/>
    </source>
</evidence>
<dbReference type="Gene3D" id="3.30.70.920">
    <property type="match status" value="1"/>
</dbReference>
<dbReference type="Pfam" id="PF13412">
    <property type="entry name" value="HTH_24"/>
    <property type="match status" value="1"/>
</dbReference>
<evidence type="ECO:0000313" key="7">
    <source>
        <dbReference type="Proteomes" id="UP000530564"/>
    </source>
</evidence>
<dbReference type="InterPro" id="IPR019887">
    <property type="entry name" value="Tscrpt_reg_AsnC/Lrp_C"/>
</dbReference>
<dbReference type="InterPro" id="IPR036390">
    <property type="entry name" value="WH_DNA-bd_sf"/>
</dbReference>
<comment type="caution">
    <text evidence="6">The sequence shown here is derived from an EMBL/GenBank/DDBJ whole genome shotgun (WGS) entry which is preliminary data.</text>
</comment>
<dbReference type="RefSeq" id="WP_183769665.1">
    <property type="nucleotide sequence ID" value="NZ_JACIDK010000001.1"/>
</dbReference>
<evidence type="ECO:0000259" key="4">
    <source>
        <dbReference type="PROSITE" id="PS50943"/>
    </source>
</evidence>
<proteinExistence type="predicted"/>
<dbReference type="InterPro" id="IPR019888">
    <property type="entry name" value="Tscrpt_reg_AsnC-like"/>
</dbReference>